<evidence type="ECO:0000313" key="3">
    <source>
        <dbReference type="EMBL" id="ERI76701.1"/>
    </source>
</evidence>
<dbReference type="Pfam" id="PF07331">
    <property type="entry name" value="TctB"/>
    <property type="match status" value="1"/>
</dbReference>
<feature type="domain" description="DUF1468" evidence="2">
    <location>
        <begin position="11"/>
        <end position="152"/>
    </location>
</feature>
<accession>A0ABC9TXG2</accession>
<gene>
    <name evidence="3" type="ORF">CLOSYM_02441</name>
</gene>
<dbReference type="InterPro" id="IPR009936">
    <property type="entry name" value="DUF1468"/>
</dbReference>
<keyword evidence="1" id="KW-1133">Transmembrane helix</keyword>
<dbReference type="AlphaFoldDB" id="A0ABC9TXG2"/>
<evidence type="ECO:0000259" key="2">
    <source>
        <dbReference type="Pfam" id="PF07331"/>
    </source>
</evidence>
<sequence>MKMKKITGNTIVGFLFAAAAGITLYISNATLKSASAMGDPGPKMFPNAVCIAILILSVIIMVQSVFKSEKPFKGALSTPEGKQGCTRMILVLSDLALFLILWRYVPFLAAGVIFIFLLCMVFREKLLFSIIYSAAVTGALYFVFTILLKVNLNIC</sequence>
<protein>
    <recommendedName>
        <fullName evidence="2">DUF1468 domain-containing protein</fullName>
    </recommendedName>
</protein>
<feature type="transmembrane region" description="Helical" evidence="1">
    <location>
        <begin position="6"/>
        <end position="26"/>
    </location>
</feature>
<evidence type="ECO:0000313" key="4">
    <source>
        <dbReference type="Proteomes" id="UP000016491"/>
    </source>
</evidence>
<keyword evidence="1" id="KW-0812">Transmembrane</keyword>
<name>A0ABC9TXG2_CLOSY</name>
<evidence type="ECO:0000256" key="1">
    <source>
        <dbReference type="SAM" id="Phobius"/>
    </source>
</evidence>
<keyword evidence="1" id="KW-0472">Membrane</keyword>
<feature type="transmembrane region" description="Helical" evidence="1">
    <location>
        <begin position="47"/>
        <end position="66"/>
    </location>
</feature>
<reference evidence="3 4" key="1">
    <citation type="submission" date="2013-07" db="EMBL/GenBank/DDBJ databases">
        <authorList>
            <person name="Weinstock G."/>
            <person name="Sodergren E."/>
            <person name="Wylie T."/>
            <person name="Fulton L."/>
            <person name="Fulton R."/>
            <person name="Fronick C."/>
            <person name="O'Laughlin M."/>
            <person name="Godfrey J."/>
            <person name="Miner T."/>
            <person name="Herter B."/>
            <person name="Appelbaum E."/>
            <person name="Cordes M."/>
            <person name="Lek S."/>
            <person name="Wollam A."/>
            <person name="Pepin K.H."/>
            <person name="Palsikar V.B."/>
            <person name="Mitreva M."/>
            <person name="Wilson R.K."/>
        </authorList>
    </citation>
    <scope>NUCLEOTIDE SEQUENCE [LARGE SCALE GENOMIC DNA]</scope>
    <source>
        <strain evidence="3 4">ATCC 14940</strain>
    </source>
</reference>
<proteinExistence type="predicted"/>
<comment type="caution">
    <text evidence="3">The sequence shown here is derived from an EMBL/GenBank/DDBJ whole genome shotgun (WGS) entry which is preliminary data.</text>
</comment>
<dbReference type="EMBL" id="AWSU01000191">
    <property type="protein sequence ID" value="ERI76701.1"/>
    <property type="molecule type" value="Genomic_DNA"/>
</dbReference>
<organism evidence="3 4">
    <name type="scientific">[Clostridium] symbiosum ATCC 14940</name>
    <dbReference type="NCBI Taxonomy" id="411472"/>
    <lineage>
        <taxon>Bacteria</taxon>
        <taxon>Bacillati</taxon>
        <taxon>Bacillota</taxon>
        <taxon>Clostridia</taxon>
        <taxon>Lachnospirales</taxon>
        <taxon>Lachnospiraceae</taxon>
        <taxon>Otoolea</taxon>
    </lineage>
</organism>
<dbReference type="Proteomes" id="UP000016491">
    <property type="component" value="Unassembled WGS sequence"/>
</dbReference>
<feature type="transmembrane region" description="Helical" evidence="1">
    <location>
        <begin position="96"/>
        <end position="119"/>
    </location>
</feature>
<feature type="transmembrane region" description="Helical" evidence="1">
    <location>
        <begin position="126"/>
        <end position="148"/>
    </location>
</feature>